<dbReference type="AlphaFoldDB" id="Q22DY6"/>
<keyword evidence="2" id="KW-1185">Reference proteome</keyword>
<name>Q22DY6_TETTS</name>
<dbReference type="KEGG" id="tet:TTHERM_00925730"/>
<dbReference type="RefSeq" id="XP_001031189.2">
    <property type="nucleotide sequence ID" value="XM_001031189.2"/>
</dbReference>
<dbReference type="EMBL" id="GG662513">
    <property type="protein sequence ID" value="EAR83526.2"/>
    <property type="molecule type" value="Genomic_DNA"/>
</dbReference>
<accession>Q22DY6</accession>
<dbReference type="HOGENOM" id="CLU_1013659_0_0_1"/>
<reference evidence="2" key="1">
    <citation type="journal article" date="2006" name="PLoS Biol.">
        <title>Macronuclear genome sequence of the ciliate Tetrahymena thermophila, a model eukaryote.</title>
        <authorList>
            <person name="Eisen J.A."/>
            <person name="Coyne R.S."/>
            <person name="Wu M."/>
            <person name="Wu D."/>
            <person name="Thiagarajan M."/>
            <person name="Wortman J.R."/>
            <person name="Badger J.H."/>
            <person name="Ren Q."/>
            <person name="Amedeo P."/>
            <person name="Jones K.M."/>
            <person name="Tallon L.J."/>
            <person name="Delcher A.L."/>
            <person name="Salzberg S.L."/>
            <person name="Silva J.C."/>
            <person name="Haas B.J."/>
            <person name="Majoros W.H."/>
            <person name="Farzad M."/>
            <person name="Carlton J.M."/>
            <person name="Smith R.K. Jr."/>
            <person name="Garg J."/>
            <person name="Pearlman R.E."/>
            <person name="Karrer K.M."/>
            <person name="Sun L."/>
            <person name="Manning G."/>
            <person name="Elde N.C."/>
            <person name="Turkewitz A.P."/>
            <person name="Asai D.J."/>
            <person name="Wilkes D.E."/>
            <person name="Wang Y."/>
            <person name="Cai H."/>
            <person name="Collins K."/>
            <person name="Stewart B.A."/>
            <person name="Lee S.R."/>
            <person name="Wilamowska K."/>
            <person name="Weinberg Z."/>
            <person name="Ruzzo W.L."/>
            <person name="Wloga D."/>
            <person name="Gaertig J."/>
            <person name="Frankel J."/>
            <person name="Tsao C.-C."/>
            <person name="Gorovsky M.A."/>
            <person name="Keeling P.J."/>
            <person name="Waller R.F."/>
            <person name="Patron N.J."/>
            <person name="Cherry J.M."/>
            <person name="Stover N.A."/>
            <person name="Krieger C.J."/>
            <person name="del Toro C."/>
            <person name="Ryder H.F."/>
            <person name="Williamson S.C."/>
            <person name="Barbeau R.A."/>
            <person name="Hamilton E.P."/>
            <person name="Orias E."/>
        </authorList>
    </citation>
    <scope>NUCLEOTIDE SEQUENCE [LARGE SCALE GENOMIC DNA]</scope>
    <source>
        <strain evidence="2">SB210</strain>
    </source>
</reference>
<dbReference type="InParanoid" id="Q22DY6"/>
<dbReference type="Proteomes" id="UP000009168">
    <property type="component" value="Unassembled WGS sequence"/>
</dbReference>
<dbReference type="GeneID" id="7843390"/>
<proteinExistence type="predicted"/>
<gene>
    <name evidence="1" type="ORF">TTHERM_00925730</name>
</gene>
<protein>
    <submittedName>
        <fullName evidence="1">Uncharacterized protein</fullName>
    </submittedName>
</protein>
<organism evidence="1 2">
    <name type="scientific">Tetrahymena thermophila (strain SB210)</name>
    <dbReference type="NCBI Taxonomy" id="312017"/>
    <lineage>
        <taxon>Eukaryota</taxon>
        <taxon>Sar</taxon>
        <taxon>Alveolata</taxon>
        <taxon>Ciliophora</taxon>
        <taxon>Intramacronucleata</taxon>
        <taxon>Oligohymenophorea</taxon>
        <taxon>Hymenostomatida</taxon>
        <taxon>Tetrahymenina</taxon>
        <taxon>Tetrahymenidae</taxon>
        <taxon>Tetrahymena</taxon>
    </lineage>
</organism>
<sequence>MNNQETLADCFAVLQLYAERRIKKRNQLMLSSLFRYKQMFQKFYKATQLSQKIDYVLPYFRRFLRNIHEKRMKIVKFIINKEKVGLQKQYQSWKTYFLKKKNQRELLQTIQEYKEAQIIEKAFNNLRKNIIFSQGLKRLIKNQIYRRQAVGFASLKEYLKIQKFKRDTLKSVRDYFQQNTLLKCFKYWNYGCSKADEDIHKYLRLRNCFLNWRNGLDRNNDLNMKKITLFRVHSLLKWNFIRLKKIVEFEKLNSMAKKFHLFQIFHAFCIVVRKNKFKQYKKRKALHYFKNQHSFFLKKRIFQLFKKAVSISQEERFKDEAVNSYYESKEKERLALQTFQRLKLNVKINKAERHRKNKLQKKSLQRWREFRQVSIERKRLIVLKIFNRKKDLIEKSFFFLKKFVEYRRAKLKMAVQYYQKRMMRTSLYNWLGNIVNDYLLKQVDADNYYKFKIKLRCFQQLEKNKNIQQRKKLIETRIINFQNKQEDILLWRSFQKFKGMIVSILRHKKYNYDLVNSVFYNWKLLIKMKKIY</sequence>
<evidence type="ECO:0000313" key="1">
    <source>
        <dbReference type="EMBL" id="EAR83526.2"/>
    </source>
</evidence>
<evidence type="ECO:0000313" key="2">
    <source>
        <dbReference type="Proteomes" id="UP000009168"/>
    </source>
</evidence>